<dbReference type="EMBL" id="FUZA01000003">
    <property type="protein sequence ID" value="SKB94902.1"/>
    <property type="molecule type" value="Genomic_DNA"/>
</dbReference>
<dbReference type="InterPro" id="IPR011250">
    <property type="entry name" value="OMP/PagP_B-barrel"/>
</dbReference>
<dbReference type="Proteomes" id="UP000190897">
    <property type="component" value="Unassembled WGS sequence"/>
</dbReference>
<dbReference type="STRING" id="651661.SAMN05660293_03145"/>
<dbReference type="RefSeq" id="WP_082215659.1">
    <property type="nucleotide sequence ID" value="NZ_FUZA01000003.1"/>
</dbReference>
<reference evidence="3" key="1">
    <citation type="submission" date="2017-02" db="EMBL/GenBank/DDBJ databases">
        <authorList>
            <person name="Varghese N."/>
            <person name="Submissions S."/>
        </authorList>
    </citation>
    <scope>NUCLEOTIDE SEQUENCE [LARGE SCALE GENOMIC DNA]</scope>
    <source>
        <strain evidence="3">DSM 22270</strain>
    </source>
</reference>
<sequence length="220" mass="24802">MKKIIIIALFVIGGFSSYAQEPAPKLYTLPSPFERYTHYLATARLMGAVPLGSFSDNYIDKASFQNYSISIEWVLRNSPLSVGGEIGSTYFEKRIPRALYENGDETLSAVQTRTVSQYPVEIFGNYHFLPKTSNIQPYVQLSGGVSILDYTLYYGNLASQDQKVRPKYGIGLGSKFLFKRDGAFGVDVRVKYDGVSYKHEYIDKGISSVNGSIGLFYRWW</sequence>
<keyword evidence="1" id="KW-0732">Signal</keyword>
<dbReference type="OrthoDB" id="1094316at2"/>
<evidence type="ECO:0000313" key="3">
    <source>
        <dbReference type="Proteomes" id="UP000190897"/>
    </source>
</evidence>
<dbReference type="AlphaFoldDB" id="A0A1T5FFJ8"/>
<protein>
    <recommendedName>
        <fullName evidence="4">Outer membrane protein beta-barrel domain-containing protein</fullName>
    </recommendedName>
</protein>
<dbReference type="SUPFAM" id="SSF56925">
    <property type="entry name" value="OMPA-like"/>
    <property type="match status" value="1"/>
</dbReference>
<organism evidence="2 3">
    <name type="scientific">Dyadobacter psychrophilus</name>
    <dbReference type="NCBI Taxonomy" id="651661"/>
    <lineage>
        <taxon>Bacteria</taxon>
        <taxon>Pseudomonadati</taxon>
        <taxon>Bacteroidota</taxon>
        <taxon>Cytophagia</taxon>
        <taxon>Cytophagales</taxon>
        <taxon>Spirosomataceae</taxon>
        <taxon>Dyadobacter</taxon>
    </lineage>
</organism>
<feature type="chain" id="PRO_5012775384" description="Outer membrane protein beta-barrel domain-containing protein" evidence="1">
    <location>
        <begin position="20"/>
        <end position="220"/>
    </location>
</feature>
<keyword evidence="3" id="KW-1185">Reference proteome</keyword>
<gene>
    <name evidence="2" type="ORF">SAMN05660293_03145</name>
</gene>
<evidence type="ECO:0000313" key="2">
    <source>
        <dbReference type="EMBL" id="SKB94902.1"/>
    </source>
</evidence>
<accession>A0A1T5FFJ8</accession>
<name>A0A1T5FFJ8_9BACT</name>
<evidence type="ECO:0000256" key="1">
    <source>
        <dbReference type="SAM" id="SignalP"/>
    </source>
</evidence>
<evidence type="ECO:0008006" key="4">
    <source>
        <dbReference type="Google" id="ProtNLM"/>
    </source>
</evidence>
<proteinExistence type="predicted"/>
<dbReference type="Gene3D" id="2.40.160.20">
    <property type="match status" value="1"/>
</dbReference>
<feature type="signal peptide" evidence="1">
    <location>
        <begin position="1"/>
        <end position="19"/>
    </location>
</feature>